<feature type="compositionally biased region" description="Pro residues" evidence="1">
    <location>
        <begin position="1"/>
        <end position="11"/>
    </location>
</feature>
<dbReference type="Proteomes" id="UP000800200">
    <property type="component" value="Unassembled WGS sequence"/>
</dbReference>
<protein>
    <submittedName>
        <fullName evidence="2">Uncharacterized protein</fullName>
    </submittedName>
</protein>
<dbReference type="AlphaFoldDB" id="A0A6A6DZ21"/>
<name>A0A6A6DZ21_9PEZI</name>
<keyword evidence="3" id="KW-1185">Reference proteome</keyword>
<organism evidence="2 3">
    <name type="scientific">Zopfia rhizophila CBS 207.26</name>
    <dbReference type="NCBI Taxonomy" id="1314779"/>
    <lineage>
        <taxon>Eukaryota</taxon>
        <taxon>Fungi</taxon>
        <taxon>Dikarya</taxon>
        <taxon>Ascomycota</taxon>
        <taxon>Pezizomycotina</taxon>
        <taxon>Dothideomycetes</taxon>
        <taxon>Dothideomycetes incertae sedis</taxon>
        <taxon>Zopfiaceae</taxon>
        <taxon>Zopfia</taxon>
    </lineage>
</organism>
<evidence type="ECO:0000313" key="2">
    <source>
        <dbReference type="EMBL" id="KAF2183529.1"/>
    </source>
</evidence>
<dbReference type="EMBL" id="ML994642">
    <property type="protein sequence ID" value="KAF2183529.1"/>
    <property type="molecule type" value="Genomic_DNA"/>
</dbReference>
<dbReference type="OrthoDB" id="20872at2759"/>
<proteinExistence type="predicted"/>
<sequence>MPPPKGPPYPIGPGNLPLLPPGMKSTASNRKAIQLLLRHGGPVDSLDEDRPDGFPMKMILTATKFPEISVGLWWDEEKAKKSLKETDTRVFEFMVGEEDRVWLDMVQTRREDEENA</sequence>
<feature type="region of interest" description="Disordered" evidence="1">
    <location>
        <begin position="1"/>
        <end position="25"/>
    </location>
</feature>
<gene>
    <name evidence="2" type="ORF">K469DRAFT_751533</name>
</gene>
<reference evidence="2" key="1">
    <citation type="journal article" date="2020" name="Stud. Mycol.">
        <title>101 Dothideomycetes genomes: a test case for predicting lifestyles and emergence of pathogens.</title>
        <authorList>
            <person name="Haridas S."/>
            <person name="Albert R."/>
            <person name="Binder M."/>
            <person name="Bloem J."/>
            <person name="Labutti K."/>
            <person name="Salamov A."/>
            <person name="Andreopoulos B."/>
            <person name="Baker S."/>
            <person name="Barry K."/>
            <person name="Bills G."/>
            <person name="Bluhm B."/>
            <person name="Cannon C."/>
            <person name="Castanera R."/>
            <person name="Culley D."/>
            <person name="Daum C."/>
            <person name="Ezra D."/>
            <person name="Gonzalez J."/>
            <person name="Henrissat B."/>
            <person name="Kuo A."/>
            <person name="Liang C."/>
            <person name="Lipzen A."/>
            <person name="Lutzoni F."/>
            <person name="Magnuson J."/>
            <person name="Mondo S."/>
            <person name="Nolan M."/>
            <person name="Ohm R."/>
            <person name="Pangilinan J."/>
            <person name="Park H.-J."/>
            <person name="Ramirez L."/>
            <person name="Alfaro M."/>
            <person name="Sun H."/>
            <person name="Tritt A."/>
            <person name="Yoshinaga Y."/>
            <person name="Zwiers L.-H."/>
            <person name="Turgeon B."/>
            <person name="Goodwin S."/>
            <person name="Spatafora J."/>
            <person name="Crous P."/>
            <person name="Grigoriev I."/>
        </authorList>
    </citation>
    <scope>NUCLEOTIDE SEQUENCE</scope>
    <source>
        <strain evidence="2">CBS 207.26</strain>
    </source>
</reference>
<accession>A0A6A6DZ21</accession>
<evidence type="ECO:0000256" key="1">
    <source>
        <dbReference type="SAM" id="MobiDB-lite"/>
    </source>
</evidence>
<evidence type="ECO:0000313" key="3">
    <source>
        <dbReference type="Proteomes" id="UP000800200"/>
    </source>
</evidence>